<gene>
    <name evidence="2" type="primary">cas5e</name>
    <name evidence="2" type="ORF">PNV70_08290</name>
</gene>
<dbReference type="InterPro" id="IPR010147">
    <property type="entry name" value="CRISPR-assoc_prot_CasD"/>
</dbReference>
<reference evidence="2" key="1">
    <citation type="submission" date="2023-01" db="EMBL/GenBank/DDBJ databases">
        <title>Human gut microbiome strain richness.</title>
        <authorList>
            <person name="Chen-Liaw A."/>
        </authorList>
    </citation>
    <scope>NUCLEOTIDE SEQUENCE</scope>
    <source>
        <strain evidence="2">D59st1_B8_D59t2_181005</strain>
    </source>
</reference>
<dbReference type="GO" id="GO:0003723">
    <property type="term" value="F:RNA binding"/>
    <property type="evidence" value="ECO:0007669"/>
    <property type="project" value="InterPro"/>
</dbReference>
<dbReference type="InterPro" id="IPR021124">
    <property type="entry name" value="CRISPR-assoc_prot_Cas5"/>
</dbReference>
<name>A0AAW6DX87_9FIRM</name>
<dbReference type="EMBL" id="JAQMLS010000005">
    <property type="protein sequence ID" value="MDB8742068.1"/>
    <property type="molecule type" value="Genomic_DNA"/>
</dbReference>
<evidence type="ECO:0000313" key="3">
    <source>
        <dbReference type="Proteomes" id="UP001211421"/>
    </source>
</evidence>
<dbReference type="NCBIfam" id="TIGR01868">
    <property type="entry name" value="casD_Cas5e"/>
    <property type="match status" value="2"/>
</dbReference>
<proteinExistence type="predicted"/>
<protein>
    <submittedName>
        <fullName evidence="2">Type I-E CRISPR-associated protein Cas5/CasD</fullName>
    </submittedName>
</protein>
<evidence type="ECO:0000256" key="1">
    <source>
        <dbReference type="ARBA" id="ARBA00023118"/>
    </source>
</evidence>
<dbReference type="AlphaFoldDB" id="A0AAW6DX87"/>
<dbReference type="GO" id="GO:0043571">
    <property type="term" value="P:maintenance of CRISPR repeat elements"/>
    <property type="evidence" value="ECO:0007669"/>
    <property type="project" value="InterPro"/>
</dbReference>
<dbReference type="RefSeq" id="WP_138338919.1">
    <property type="nucleotide sequence ID" value="NZ_JADMNX010000005.1"/>
</dbReference>
<accession>A0AAW6DX87</accession>
<dbReference type="NCBIfam" id="TIGR02593">
    <property type="entry name" value="CRISPR_cas5"/>
    <property type="match status" value="1"/>
</dbReference>
<dbReference type="Pfam" id="PF09704">
    <property type="entry name" value="Cas_Cas5d"/>
    <property type="match status" value="1"/>
</dbReference>
<dbReference type="GO" id="GO:0051607">
    <property type="term" value="P:defense response to virus"/>
    <property type="evidence" value="ECO:0007669"/>
    <property type="project" value="UniProtKB-KW"/>
</dbReference>
<evidence type="ECO:0000313" key="2">
    <source>
        <dbReference type="EMBL" id="MDB8742068.1"/>
    </source>
</evidence>
<comment type="caution">
    <text evidence="2">The sequence shown here is derived from an EMBL/GenBank/DDBJ whole genome shotgun (WGS) entry which is preliminary data.</text>
</comment>
<sequence>MAVLLLRLAAPLQAWGSSSKFIVHSTEREPTKSGVIGMIAAALGIQRNDDPQKLVPLTTLRFGVRADKEGVLLKDFHMVHGYKIADVTERYYLSDAVFLVALESDDKSLLESIASALQNPVYPLYLGRKSCPPTLPIVLGVKGEDILTALKTEPYLYKNAHRKSVRISYEVTSGGAMVQDIPLSFSQLHRKHGWRMKREELLVVDSNPEHDAFSKL</sequence>
<keyword evidence="1" id="KW-0051">Antiviral defense</keyword>
<dbReference type="Proteomes" id="UP001211421">
    <property type="component" value="Unassembled WGS sequence"/>
</dbReference>
<dbReference type="InterPro" id="IPR013422">
    <property type="entry name" value="CRISPR-assoc_prot_Cas5_N"/>
</dbReference>
<dbReference type="CDD" id="cd09756">
    <property type="entry name" value="Cas5_I-E"/>
    <property type="match status" value="1"/>
</dbReference>
<organism evidence="2 3">
    <name type="scientific">Ruminococcus bicirculans</name>
    <name type="common">ex Wegman et al. 2014</name>
    <dbReference type="NCBI Taxonomy" id="1160721"/>
    <lineage>
        <taxon>Bacteria</taxon>
        <taxon>Bacillati</taxon>
        <taxon>Bacillota</taxon>
        <taxon>Clostridia</taxon>
        <taxon>Eubacteriales</taxon>
        <taxon>Oscillospiraceae</taxon>
        <taxon>Ruminococcus</taxon>
    </lineage>
</organism>
<dbReference type="Gene3D" id="3.30.70.2660">
    <property type="match status" value="1"/>
</dbReference>